<sequence length="42" mass="4013">MTQSSSGSTSGSSTGSTTGTLAITGDAGADRLLNTDPLALLV</sequence>
<organism evidence="2">
    <name type="scientific">marine metagenome</name>
    <dbReference type="NCBI Taxonomy" id="408172"/>
    <lineage>
        <taxon>unclassified sequences</taxon>
        <taxon>metagenomes</taxon>
        <taxon>ecological metagenomes</taxon>
    </lineage>
</organism>
<gene>
    <name evidence="2" type="ORF">METZ01_LOCUS72219</name>
</gene>
<dbReference type="EMBL" id="UINC01005142">
    <property type="protein sequence ID" value="SVA19365.1"/>
    <property type="molecule type" value="Genomic_DNA"/>
</dbReference>
<name>A0A381TTL1_9ZZZZ</name>
<reference evidence="2" key="1">
    <citation type="submission" date="2018-05" db="EMBL/GenBank/DDBJ databases">
        <authorList>
            <person name="Lanie J.A."/>
            <person name="Ng W.-L."/>
            <person name="Kazmierczak K.M."/>
            <person name="Andrzejewski T.M."/>
            <person name="Davidsen T.M."/>
            <person name="Wayne K.J."/>
            <person name="Tettelin H."/>
            <person name="Glass J.I."/>
            <person name="Rusch D."/>
            <person name="Podicherti R."/>
            <person name="Tsui H.-C.T."/>
            <person name="Winkler M.E."/>
        </authorList>
    </citation>
    <scope>NUCLEOTIDE SEQUENCE</scope>
</reference>
<evidence type="ECO:0000256" key="1">
    <source>
        <dbReference type="SAM" id="MobiDB-lite"/>
    </source>
</evidence>
<feature type="compositionally biased region" description="Low complexity" evidence="1">
    <location>
        <begin position="1"/>
        <end position="20"/>
    </location>
</feature>
<protein>
    <submittedName>
        <fullName evidence="2">Uncharacterized protein</fullName>
    </submittedName>
</protein>
<feature type="region of interest" description="Disordered" evidence="1">
    <location>
        <begin position="1"/>
        <end position="26"/>
    </location>
</feature>
<feature type="non-terminal residue" evidence="2">
    <location>
        <position position="42"/>
    </location>
</feature>
<proteinExistence type="predicted"/>
<dbReference type="AlphaFoldDB" id="A0A381TTL1"/>
<accession>A0A381TTL1</accession>
<evidence type="ECO:0000313" key="2">
    <source>
        <dbReference type="EMBL" id="SVA19365.1"/>
    </source>
</evidence>